<dbReference type="PRINTS" id="PR00081">
    <property type="entry name" value="GDHRDH"/>
</dbReference>
<evidence type="ECO:0000256" key="2">
    <source>
        <dbReference type="ARBA" id="ARBA00023002"/>
    </source>
</evidence>
<dbReference type="Proteomes" id="UP001595817">
    <property type="component" value="Unassembled WGS sequence"/>
</dbReference>
<dbReference type="SUPFAM" id="SSF51735">
    <property type="entry name" value="NAD(P)-binding Rossmann-fold domains"/>
    <property type="match status" value="1"/>
</dbReference>
<comment type="similarity">
    <text evidence="1">Belongs to the short-chain dehydrogenases/reductases (SDR) family.</text>
</comment>
<evidence type="ECO:0000313" key="3">
    <source>
        <dbReference type="EMBL" id="MFC4411195.1"/>
    </source>
</evidence>
<dbReference type="PANTHER" id="PTHR44196">
    <property type="entry name" value="DEHYDROGENASE/REDUCTASE SDR FAMILY MEMBER 7B"/>
    <property type="match status" value="1"/>
</dbReference>
<dbReference type="EMBL" id="JBHSEC010000019">
    <property type="protein sequence ID" value="MFC4411195.1"/>
    <property type="molecule type" value="Genomic_DNA"/>
</dbReference>
<gene>
    <name evidence="3" type="ORF">ACFOZY_12265</name>
</gene>
<dbReference type="InterPro" id="IPR002347">
    <property type="entry name" value="SDR_fam"/>
</dbReference>
<name>A0ABV8X717_9LACT</name>
<dbReference type="PANTHER" id="PTHR44196:SF1">
    <property type="entry name" value="DEHYDROGENASE_REDUCTASE SDR FAMILY MEMBER 7B"/>
    <property type="match status" value="1"/>
</dbReference>
<organism evidence="3 4">
    <name type="scientific">Chungangia koreensis</name>
    <dbReference type="NCBI Taxonomy" id="752657"/>
    <lineage>
        <taxon>Bacteria</taxon>
        <taxon>Bacillati</taxon>
        <taxon>Bacillota</taxon>
        <taxon>Bacilli</taxon>
        <taxon>Lactobacillales</taxon>
        <taxon>Chungangia</taxon>
    </lineage>
</organism>
<dbReference type="CDD" id="cd05233">
    <property type="entry name" value="SDR_c"/>
    <property type="match status" value="1"/>
</dbReference>
<dbReference type="Gene3D" id="3.40.50.720">
    <property type="entry name" value="NAD(P)-binding Rossmann-like Domain"/>
    <property type="match status" value="1"/>
</dbReference>
<reference evidence="4" key="1">
    <citation type="journal article" date="2019" name="Int. J. Syst. Evol. Microbiol.">
        <title>The Global Catalogue of Microorganisms (GCM) 10K type strain sequencing project: providing services to taxonomists for standard genome sequencing and annotation.</title>
        <authorList>
            <consortium name="The Broad Institute Genomics Platform"/>
            <consortium name="The Broad Institute Genome Sequencing Center for Infectious Disease"/>
            <person name="Wu L."/>
            <person name="Ma J."/>
        </authorList>
    </citation>
    <scope>NUCLEOTIDE SEQUENCE [LARGE SCALE GENOMIC DNA]</scope>
    <source>
        <strain evidence="4">CCUG 59778</strain>
    </source>
</reference>
<dbReference type="EC" id="1.-.-.-" evidence="3"/>
<dbReference type="RefSeq" id="WP_378155847.1">
    <property type="nucleotide sequence ID" value="NZ_JBHSEC010000019.1"/>
</dbReference>
<dbReference type="Pfam" id="PF00106">
    <property type="entry name" value="adh_short"/>
    <property type="match status" value="1"/>
</dbReference>
<dbReference type="InterPro" id="IPR036291">
    <property type="entry name" value="NAD(P)-bd_dom_sf"/>
</dbReference>
<sequence>MNARKIFITGGTSGVGLIVAKKLLQKGHEVTVTGRNPAVLAELESLGARTIQADLSNVVDLESAISFAGLPEIVIFSAGIGTFAYADELTDEQMEAMFHVNVMAPMQMTKRLLPGMKGRGSGHFIFLASQAGKVATPKASAYAATKHAIIGYTNALRMEIEATGIHVTAINPGPIDTPFLDIADTTGSYRNSMRKFLLPAEKVADAVIHSINYPKREVNLPSYMSLSSKLYALAPTFSERLGKRFFTKK</sequence>
<evidence type="ECO:0000313" key="4">
    <source>
        <dbReference type="Proteomes" id="UP001595817"/>
    </source>
</evidence>
<keyword evidence="2 3" id="KW-0560">Oxidoreductase</keyword>
<protein>
    <submittedName>
        <fullName evidence="3">SDR family NAD(P)-dependent oxidoreductase</fullName>
        <ecNumber evidence="3">1.-.-.-</ecNumber>
    </submittedName>
</protein>
<evidence type="ECO:0000256" key="1">
    <source>
        <dbReference type="ARBA" id="ARBA00006484"/>
    </source>
</evidence>
<accession>A0ABV8X717</accession>
<proteinExistence type="inferred from homology"/>
<dbReference type="GO" id="GO:0016491">
    <property type="term" value="F:oxidoreductase activity"/>
    <property type="evidence" value="ECO:0007669"/>
    <property type="project" value="UniProtKB-KW"/>
</dbReference>
<dbReference type="PROSITE" id="PS00061">
    <property type="entry name" value="ADH_SHORT"/>
    <property type="match status" value="1"/>
</dbReference>
<keyword evidence="4" id="KW-1185">Reference proteome</keyword>
<comment type="caution">
    <text evidence="3">The sequence shown here is derived from an EMBL/GenBank/DDBJ whole genome shotgun (WGS) entry which is preliminary data.</text>
</comment>
<dbReference type="InterPro" id="IPR020904">
    <property type="entry name" value="Sc_DH/Rdtase_CS"/>
</dbReference>